<protein>
    <submittedName>
        <fullName evidence="1">Metal-sensing transcriptional repressor</fullName>
    </submittedName>
</protein>
<dbReference type="Proteomes" id="UP001631969">
    <property type="component" value="Unassembled WGS sequence"/>
</dbReference>
<dbReference type="EMBL" id="JBJURJ010000007">
    <property type="protein sequence ID" value="MFM9329053.1"/>
    <property type="molecule type" value="Genomic_DNA"/>
</dbReference>
<accession>A0ACC7NWD5</accession>
<name>A0ACC7NWD5_9BACL</name>
<reference evidence="1" key="1">
    <citation type="submission" date="2024-12" db="EMBL/GenBank/DDBJ databases">
        <authorList>
            <person name="Wu N."/>
        </authorList>
    </citation>
    <scope>NUCLEOTIDE SEQUENCE</scope>
    <source>
        <strain evidence="1">P15</strain>
    </source>
</reference>
<proteinExistence type="predicted"/>
<comment type="caution">
    <text evidence="1">The sequence shown here is derived from an EMBL/GenBank/DDBJ whole genome shotgun (WGS) entry which is preliminary data.</text>
</comment>
<keyword evidence="2" id="KW-1185">Reference proteome</keyword>
<sequence length="110" mass="12727">MDISHWGNFHMSENLDHQHDHTHEHKHRKQIVNRLARIEGHLRGVKEMTSNGRDCSDVLLQIAAVQKALDKTAKLLLKDHLENCVVDAVQHGNQEKILQDLNQALDNYIR</sequence>
<evidence type="ECO:0000313" key="1">
    <source>
        <dbReference type="EMBL" id="MFM9329053.1"/>
    </source>
</evidence>
<evidence type="ECO:0000313" key="2">
    <source>
        <dbReference type="Proteomes" id="UP001631969"/>
    </source>
</evidence>
<gene>
    <name evidence="1" type="ORF">ACI1P1_12220</name>
</gene>
<organism evidence="1 2">
    <name type="scientific">Paenibacillus mesotrionivorans</name>
    <dbReference type="NCBI Taxonomy" id="3160968"/>
    <lineage>
        <taxon>Bacteria</taxon>
        <taxon>Bacillati</taxon>
        <taxon>Bacillota</taxon>
        <taxon>Bacilli</taxon>
        <taxon>Bacillales</taxon>
        <taxon>Paenibacillaceae</taxon>
        <taxon>Paenibacillus</taxon>
    </lineage>
</organism>